<dbReference type="RefSeq" id="WP_208430063.1">
    <property type="nucleotide sequence ID" value="NZ_JAEPRJ010000001.1"/>
</dbReference>
<sequence>MIVIRTLVIGKLNKRLSFYKLADIQDSLGQTTKELQLIKTVWGTLQPLRGAEYYEVQKVQSKVTHKCYIRYTEGIDTNCFLKYKDRTFSIESVIDVDFERKLLEIRCVDYVNKEVMDIG</sequence>
<evidence type="ECO:0000313" key="1">
    <source>
        <dbReference type="EMBL" id="MBK5898661.1"/>
    </source>
</evidence>
<comment type="caution">
    <text evidence="1">The sequence shown here is derived from an EMBL/GenBank/DDBJ whole genome shotgun (WGS) entry which is preliminary data.</text>
</comment>
<evidence type="ECO:0000313" key="2">
    <source>
        <dbReference type="Proteomes" id="UP000604730"/>
    </source>
</evidence>
<name>A0ABS1J3F5_9FIRM</name>
<dbReference type="InterPro" id="IPR008767">
    <property type="entry name" value="Phage_SPP1_head-tail_adaptor"/>
</dbReference>
<accession>A0ABS1J3F5</accession>
<organism evidence="1 2">
    <name type="scientific">Catonella massiliensis</name>
    <dbReference type="NCBI Taxonomy" id="2799636"/>
    <lineage>
        <taxon>Bacteria</taxon>
        <taxon>Bacillati</taxon>
        <taxon>Bacillota</taxon>
        <taxon>Clostridia</taxon>
        <taxon>Lachnospirales</taxon>
        <taxon>Lachnospiraceae</taxon>
        <taxon>Catonella</taxon>
    </lineage>
</organism>
<proteinExistence type="predicted"/>
<keyword evidence="2" id="KW-1185">Reference proteome</keyword>
<reference evidence="1 2" key="1">
    <citation type="submission" date="2021-01" db="EMBL/GenBank/DDBJ databases">
        <title>Isolation and description of Catonella massiliensis sp. nov., a novel Catonella species, isolated from a stable periodontitis subject.</title>
        <authorList>
            <person name="Antezack A."/>
            <person name="Boxberger M."/>
            <person name="La Scola B."/>
            <person name="Monnet-Corti V."/>
        </authorList>
    </citation>
    <scope>NUCLEOTIDE SEQUENCE [LARGE SCALE GENOMIC DNA]</scope>
    <source>
        <strain evidence="1 2">Marseille-Q4567</strain>
    </source>
</reference>
<dbReference type="NCBIfam" id="TIGR01563">
    <property type="entry name" value="gp16_SPP1"/>
    <property type="match status" value="1"/>
</dbReference>
<gene>
    <name evidence="1" type="ORF">JJN12_12910</name>
</gene>
<dbReference type="EMBL" id="JAEPRJ010000001">
    <property type="protein sequence ID" value="MBK5898661.1"/>
    <property type="molecule type" value="Genomic_DNA"/>
</dbReference>
<dbReference type="InterPro" id="IPR038666">
    <property type="entry name" value="SSP1_head-tail_sf"/>
</dbReference>
<dbReference type="Pfam" id="PF05521">
    <property type="entry name" value="Phage_HCP"/>
    <property type="match status" value="1"/>
</dbReference>
<protein>
    <submittedName>
        <fullName evidence="1">Phage head closure protein</fullName>
    </submittedName>
</protein>
<dbReference type="Proteomes" id="UP000604730">
    <property type="component" value="Unassembled WGS sequence"/>
</dbReference>
<dbReference type="Gene3D" id="2.40.10.270">
    <property type="entry name" value="Bacteriophage SPP1 head-tail adaptor protein"/>
    <property type="match status" value="1"/>
</dbReference>